<sequence length="437" mass="47216">MSGPKVVRIVTREEILDICRGHLARVDAALEEWTRVGTRNECIDEDALAAARRRRAALEALIRTDRFMDLQKQAPTEEAFLEEDLRRRLTKVAQAQAAARSRDRRSKETGAALLRSLEQKGPVPPQLAEDLRNGREEAFPQAFEIMSSAAWEHSASSELARRLREEDVDRNFSKWMADRQGATDPEIDRLENRLSELAQIAHAIKFDDLHARLEEARGASGSRRGLLLDGLEVEIGRTLAAARRTAALLHELRLLSAEASAAGLDGAAFDAGAESMDAAALEHGIAAARAAIEAHRTAAAAQARRAAVLKGLAELGYEVAEGMTTQVAGDSRLILRSASRPDYGVEVSPAGAKMQMRPVAFEGGGLGPDPARDRDAETIWCGDVTSLQASLAAVGAGLQIEKSLPVGAVPLKRMRLTGPETVASAATPQLRAIRSDR</sequence>
<gene>
    <name evidence="1" type="ORF">GGR47_001230</name>
</gene>
<dbReference type="AlphaFoldDB" id="A0AAW3TPN5"/>
<accession>A0AAW3TPN5</accession>
<dbReference type="Proteomes" id="UP000528945">
    <property type="component" value="Unassembled WGS sequence"/>
</dbReference>
<dbReference type="EMBL" id="JACIDB010000002">
    <property type="protein sequence ID" value="MBB3874995.1"/>
    <property type="molecule type" value="Genomic_DNA"/>
</dbReference>
<dbReference type="RefSeq" id="WP_147036549.1">
    <property type="nucleotide sequence ID" value="NZ_JACIDB010000002.1"/>
</dbReference>
<protein>
    <submittedName>
        <fullName evidence="1">Uncharacterized protein</fullName>
    </submittedName>
</protein>
<reference evidence="1 2" key="1">
    <citation type="submission" date="2020-08" db="EMBL/GenBank/DDBJ databases">
        <title>Genomic Encyclopedia of Type Strains, Phase IV (KMG-IV): sequencing the most valuable type-strain genomes for metagenomic binning, comparative biology and taxonomic classification.</title>
        <authorList>
            <person name="Goeker M."/>
        </authorList>
    </citation>
    <scope>NUCLEOTIDE SEQUENCE [LARGE SCALE GENOMIC DNA]</scope>
    <source>
        <strain evidence="1 2">DSM 15581</strain>
    </source>
</reference>
<organism evidence="1 2">
    <name type="scientific">Sphingomonas aquatilis</name>
    <dbReference type="NCBI Taxonomy" id="93063"/>
    <lineage>
        <taxon>Bacteria</taxon>
        <taxon>Pseudomonadati</taxon>
        <taxon>Pseudomonadota</taxon>
        <taxon>Alphaproteobacteria</taxon>
        <taxon>Sphingomonadales</taxon>
        <taxon>Sphingomonadaceae</taxon>
        <taxon>Sphingomonas</taxon>
    </lineage>
</organism>
<evidence type="ECO:0000313" key="2">
    <source>
        <dbReference type="Proteomes" id="UP000528945"/>
    </source>
</evidence>
<comment type="caution">
    <text evidence="1">The sequence shown here is derived from an EMBL/GenBank/DDBJ whole genome shotgun (WGS) entry which is preliminary data.</text>
</comment>
<evidence type="ECO:0000313" key="1">
    <source>
        <dbReference type="EMBL" id="MBB3874995.1"/>
    </source>
</evidence>
<keyword evidence="2" id="KW-1185">Reference proteome</keyword>
<proteinExistence type="predicted"/>
<name>A0AAW3TPN5_9SPHN</name>